<evidence type="ECO:0000256" key="3">
    <source>
        <dbReference type="ARBA" id="ARBA00023163"/>
    </source>
</evidence>
<dbReference type="PROSITE" id="PS50043">
    <property type="entry name" value="HTH_LUXR_2"/>
    <property type="match status" value="1"/>
</dbReference>
<evidence type="ECO:0000256" key="2">
    <source>
        <dbReference type="ARBA" id="ARBA00023125"/>
    </source>
</evidence>
<sequence length="849" mass="89393">MAPRVPDGLVRRPRLRSLLDASTRRAAITLLRAEPGQGRTVMLADWARTATTAWLSLDATIRRPDRFWAVVAAAVAHSVPRLAADLSLPSGRRVEPITAGGVIAVLDRLPHEVRLVLDDLHELTDPAVLDELRTLIRYRPSRLRLVLSSRTEPPLPLARLRVQGDLVDIDGDALTFTREETAAFVAGAGLPVRPEEVDRLHHLTAGWATALRLATDTAAGGPIGLEDVLAMLAGADGPGAGRLARGLLERLPEGDRSFLAAVSIADPVPTDLAVELSGRDDAPSVLARLRVLGLVTDGPEPGRHHIQPLVRRHLRADMARRHPTRAAALHGRAARWFATAGDPVRALEHARQTDDRDLVADLVRGWAIPLVLTGHHGDLRAGLRRLGTAAVARDRRLRAAGELLAAAGTADGGGMGDPDGEMAGLRALRDRIRAIRPGDDAAVAGLEPVPEVRAAAVEAMVAACEGARVLLLRGDPAAARGPLQDALATARAWGWSSLTMRCAALLAAADLVDSDTAGMERHAALAVDAAAEGDRRSAAAVSARVVLAYAALLRARPDDARHHAAEGLTAAGETAHPAARLLLHTVHGAAEADGGRPVEGLEEARQARAAFSDRPLARREAILVATLEHQMAVAAGRPEQARAVRRWITGRVGTTGDVLLMAALAEPSTGSSLRPLVDGSVLTLLAESEIEARLRQIGAGQVVADPAGARASLRGALDRAAPLGLVRPFAHSPGPVRRLMAHQVGTFGDTDGFVRRALAAGPSGRRAGPVDALSERETAVLRLLPSLATMSEIAGELEVSVNTVKTQVGAIYAKLGVGDRRGAVVAAYDAGLLPTPDHVDPWWEPTGVG</sequence>
<gene>
    <name evidence="5" type="ORF">LQ327_18765</name>
</gene>
<dbReference type="InterPro" id="IPR059106">
    <property type="entry name" value="WHD_MalT"/>
</dbReference>
<protein>
    <submittedName>
        <fullName evidence="5">LuxR C-terminal-related transcriptional regulator</fullName>
    </submittedName>
</protein>
<evidence type="ECO:0000313" key="5">
    <source>
        <dbReference type="EMBL" id="MCD2195416.1"/>
    </source>
</evidence>
<dbReference type="InterPro" id="IPR016032">
    <property type="entry name" value="Sig_transdc_resp-reg_C-effctor"/>
</dbReference>
<dbReference type="RefSeq" id="WP_230736516.1">
    <property type="nucleotide sequence ID" value="NZ_JAJNDB010000004.1"/>
</dbReference>
<dbReference type="CDD" id="cd06170">
    <property type="entry name" value="LuxR_C_like"/>
    <property type="match status" value="1"/>
</dbReference>
<dbReference type="SUPFAM" id="SSF46894">
    <property type="entry name" value="C-terminal effector domain of the bipartite response regulators"/>
    <property type="match status" value="1"/>
</dbReference>
<dbReference type="Pfam" id="PF25873">
    <property type="entry name" value="WHD_MalT"/>
    <property type="match status" value="1"/>
</dbReference>
<dbReference type="InterPro" id="IPR039420">
    <property type="entry name" value="WalR-like"/>
</dbReference>
<dbReference type="InterPro" id="IPR027417">
    <property type="entry name" value="P-loop_NTPase"/>
</dbReference>
<dbReference type="Pfam" id="PF00196">
    <property type="entry name" value="GerE"/>
    <property type="match status" value="1"/>
</dbReference>
<dbReference type="Proteomes" id="UP001199469">
    <property type="component" value="Unassembled WGS sequence"/>
</dbReference>
<proteinExistence type="predicted"/>
<name>A0ABS8PDD4_9PSEU</name>
<accession>A0ABS8PDD4</accession>
<keyword evidence="2" id="KW-0238">DNA-binding</keyword>
<keyword evidence="1" id="KW-0805">Transcription regulation</keyword>
<dbReference type="EMBL" id="JAJNDB010000004">
    <property type="protein sequence ID" value="MCD2195416.1"/>
    <property type="molecule type" value="Genomic_DNA"/>
</dbReference>
<dbReference type="PANTHER" id="PTHR43214:SF24">
    <property type="entry name" value="TRANSCRIPTIONAL REGULATORY PROTEIN NARL-RELATED"/>
    <property type="match status" value="1"/>
</dbReference>
<evidence type="ECO:0000259" key="4">
    <source>
        <dbReference type="PROSITE" id="PS50043"/>
    </source>
</evidence>
<dbReference type="InterPro" id="IPR000792">
    <property type="entry name" value="Tscrpt_reg_LuxR_C"/>
</dbReference>
<dbReference type="SUPFAM" id="SSF52540">
    <property type="entry name" value="P-loop containing nucleoside triphosphate hydrolases"/>
    <property type="match status" value="1"/>
</dbReference>
<dbReference type="PANTHER" id="PTHR43214">
    <property type="entry name" value="TWO-COMPONENT RESPONSE REGULATOR"/>
    <property type="match status" value="1"/>
</dbReference>
<dbReference type="SMART" id="SM00421">
    <property type="entry name" value="HTH_LUXR"/>
    <property type="match status" value="1"/>
</dbReference>
<dbReference type="Gene3D" id="1.10.10.10">
    <property type="entry name" value="Winged helix-like DNA-binding domain superfamily/Winged helix DNA-binding domain"/>
    <property type="match status" value="1"/>
</dbReference>
<evidence type="ECO:0000313" key="6">
    <source>
        <dbReference type="Proteomes" id="UP001199469"/>
    </source>
</evidence>
<keyword evidence="3" id="KW-0804">Transcription</keyword>
<comment type="caution">
    <text evidence="5">The sequence shown here is derived from an EMBL/GenBank/DDBJ whole genome shotgun (WGS) entry which is preliminary data.</text>
</comment>
<dbReference type="InterPro" id="IPR036388">
    <property type="entry name" value="WH-like_DNA-bd_sf"/>
</dbReference>
<keyword evidence="6" id="KW-1185">Reference proteome</keyword>
<feature type="domain" description="HTH luxR-type" evidence="4">
    <location>
        <begin position="766"/>
        <end position="831"/>
    </location>
</feature>
<organism evidence="5 6">
    <name type="scientific">Actinomycetospora endophytica</name>
    <dbReference type="NCBI Taxonomy" id="2291215"/>
    <lineage>
        <taxon>Bacteria</taxon>
        <taxon>Bacillati</taxon>
        <taxon>Actinomycetota</taxon>
        <taxon>Actinomycetes</taxon>
        <taxon>Pseudonocardiales</taxon>
        <taxon>Pseudonocardiaceae</taxon>
        <taxon>Actinomycetospora</taxon>
    </lineage>
</organism>
<reference evidence="5 6" key="1">
    <citation type="submission" date="2021-11" db="EMBL/GenBank/DDBJ databases">
        <title>Draft genome sequence of Actinomycetospora sp. SF1 isolated from the rhizosphere soil.</title>
        <authorList>
            <person name="Duangmal K."/>
            <person name="Chantavorakit T."/>
        </authorList>
    </citation>
    <scope>NUCLEOTIDE SEQUENCE [LARGE SCALE GENOMIC DNA]</scope>
    <source>
        <strain evidence="5 6">TBRC 5722</strain>
    </source>
</reference>
<evidence type="ECO:0000256" key="1">
    <source>
        <dbReference type="ARBA" id="ARBA00023015"/>
    </source>
</evidence>